<dbReference type="EMBL" id="JBBJCI010000249">
    <property type="protein sequence ID" value="KAK7237539.1"/>
    <property type="molecule type" value="Genomic_DNA"/>
</dbReference>
<dbReference type="PANTHER" id="PTHR24106">
    <property type="entry name" value="NACHT, LRR AND CARD DOMAINS-CONTAINING"/>
    <property type="match status" value="1"/>
</dbReference>
<organism evidence="4 5">
    <name type="scientific">Aureococcus anophagefferens</name>
    <name type="common">Harmful bloom alga</name>
    <dbReference type="NCBI Taxonomy" id="44056"/>
    <lineage>
        <taxon>Eukaryota</taxon>
        <taxon>Sar</taxon>
        <taxon>Stramenopiles</taxon>
        <taxon>Ochrophyta</taxon>
        <taxon>Pelagophyceae</taxon>
        <taxon>Pelagomonadales</taxon>
        <taxon>Pelagomonadaceae</taxon>
        <taxon>Aureococcus</taxon>
    </lineage>
</organism>
<dbReference type="SUPFAM" id="SSF52540">
    <property type="entry name" value="P-loop containing nucleoside triphosphate hydrolases"/>
    <property type="match status" value="1"/>
</dbReference>
<dbReference type="Proteomes" id="UP001363151">
    <property type="component" value="Unassembled WGS sequence"/>
</dbReference>
<evidence type="ECO:0000313" key="4">
    <source>
        <dbReference type="EMBL" id="KAK7237539.1"/>
    </source>
</evidence>
<dbReference type="CDD" id="cd04508">
    <property type="entry name" value="Tudor_SF"/>
    <property type="match status" value="1"/>
</dbReference>
<protein>
    <recommendedName>
        <fullName evidence="6">NACHT domain-containing protein</fullName>
    </recommendedName>
</protein>
<dbReference type="InterPro" id="IPR051261">
    <property type="entry name" value="NLR"/>
</dbReference>
<evidence type="ECO:0000256" key="3">
    <source>
        <dbReference type="SAM" id="MobiDB-lite"/>
    </source>
</evidence>
<dbReference type="InterPro" id="IPR032675">
    <property type="entry name" value="LRR_dom_sf"/>
</dbReference>
<evidence type="ECO:0000313" key="5">
    <source>
        <dbReference type="Proteomes" id="UP001363151"/>
    </source>
</evidence>
<feature type="region of interest" description="Disordered" evidence="3">
    <location>
        <begin position="156"/>
        <end position="177"/>
    </location>
</feature>
<comment type="caution">
    <text evidence="4">The sequence shown here is derived from an EMBL/GenBank/DDBJ whole genome shotgun (WGS) entry which is preliminary data.</text>
</comment>
<dbReference type="InterPro" id="IPR027417">
    <property type="entry name" value="P-loop_NTPase"/>
</dbReference>
<evidence type="ECO:0000256" key="1">
    <source>
        <dbReference type="ARBA" id="ARBA00022614"/>
    </source>
</evidence>
<dbReference type="SMART" id="SM00368">
    <property type="entry name" value="LRR_RI"/>
    <property type="match status" value="3"/>
</dbReference>
<gene>
    <name evidence="4" type="ORF">SO694_00099092</name>
</gene>
<keyword evidence="5" id="KW-1185">Reference proteome</keyword>
<keyword evidence="2" id="KW-0677">Repeat</keyword>
<dbReference type="SUPFAM" id="SSF52047">
    <property type="entry name" value="RNI-like"/>
    <property type="match status" value="2"/>
</dbReference>
<keyword evidence="1" id="KW-0433">Leucine-rich repeat</keyword>
<dbReference type="Gene3D" id="2.30.30.140">
    <property type="match status" value="1"/>
</dbReference>
<evidence type="ECO:0008006" key="6">
    <source>
        <dbReference type="Google" id="ProtNLM"/>
    </source>
</evidence>
<evidence type="ECO:0000256" key="2">
    <source>
        <dbReference type="ARBA" id="ARBA00022737"/>
    </source>
</evidence>
<proteinExistence type="predicted"/>
<accession>A0ABR1FSN4</accession>
<name>A0ABR1FSN4_AURAN</name>
<reference evidence="4 5" key="1">
    <citation type="submission" date="2024-03" db="EMBL/GenBank/DDBJ databases">
        <title>Aureococcus anophagefferens CCMP1851 and Kratosvirus quantuckense: Draft genome of a second virus-susceptible host strain in the model system.</title>
        <authorList>
            <person name="Chase E."/>
            <person name="Truchon A.R."/>
            <person name="Schepens W."/>
            <person name="Wilhelm S.W."/>
        </authorList>
    </citation>
    <scope>NUCLEOTIDE SEQUENCE [LARGE SCALE GENOMIC DNA]</scope>
    <source>
        <strain evidence="4 5">CCMP1851</strain>
    </source>
</reference>
<dbReference type="Gene3D" id="3.80.10.10">
    <property type="entry name" value="Ribonuclease Inhibitor"/>
    <property type="match status" value="2"/>
</dbReference>
<feature type="compositionally biased region" description="Low complexity" evidence="3">
    <location>
        <begin position="156"/>
        <end position="171"/>
    </location>
</feature>
<dbReference type="Gene3D" id="3.40.50.300">
    <property type="entry name" value="P-loop containing nucleotide triphosphate hydrolases"/>
    <property type="match status" value="1"/>
</dbReference>
<sequence>MMDVETAVTLEAGVPDALFGLLRVAYAGRARAEASLVLARGDEIAAGQARCVALTCGGACWDAPGFFSQRTEVASVASSVSAFRTENREAAAGATGGLVAGGDEAASEAAVARRRGGGALRARRRRVYGPGGDFEAEPSRRARWAAAASTRRRPRCGAAAAAATSSPSARPSADDRRKSFEGLAAAAATLRAALEARGARVESAFVPDVAFPALDLARCVVDVDGGGHWPAALGAGVDAVSALSEPLSFAWDLVVADAVFPMTPRDAAGLEAADLTAQLGLTRDDGAALAAAIRSGEAPPPELLALTGSLRGGQKLVAAAQSGSADAALREASGLAAALVAAVLESRYDTPVVEAEVLKGLQTASLRHAAAHLNEVLLGAADRVADVLDCRPPPWYLLGELCVASLDAAAKPPATSGWRQRKLAVDCAAIFAAGAAGALELRGCVAVPRAALLETAKPWDGARFLEDERSRYRASAQLDHGTIVNPITGEDLDIMQQCVSLRLEARDCELADAEAFDDVLSAFAEEVALNARVWARVADAPPAEARVIRVNGDGTFDVKPNGASSKTLRDVRRRDLEAEPLLVVGDPAGGKTTFAKQLLTWTMREPRHAYLIPCLVRVCDVVRVFAPETARPAAPLAWAYLRQTCAEARWRFFDKARQERRLLLILDGVDEAGALDARLEREIRDEYARHPLVVTSREMKALEGPAYARFRRVRVLQLDQGQIEAIARKRLGDDGQFETFLGQLRLNAALQRMAANPLLLSVTLSVFQGEGLAGDLNRGLVYRTALTSMLDKLGDAPPGVARSLLRKVAWRAHSADGGRGTRDFGDDLVLDAVRDTPGVSEADWRAVADAAQRGRLPLLAWFSERGADKYRFAHLTFQEFLAAEQCALYFDAEADAGKGADAFAATFARLALAPGGRPSALFERGWWQQVVQMFGDLATADDGRRRGAYVAALARALLGLESPGGRAAVLRLDGAVGDRNAMTLVSLLAETHTLGTVAISNGGLGAAAVDQLAPRLTTSAPTLVKLDLSGNLLCGGAVATLCDALRVAQTPALAELDVSANRCCVGAERRPGFERETFHSRKRGGSHRSKLYLDYVHAAWIPDIRGVEALAAFARATPSLRTLDARSNALTEAAGRALAALLDDCPAIELLCGVPVGRLKATAPPFLKVLALGPDLDADHPLSVDQSVEARFQGGRRFYPATVAALRDDGAVDLAYVDAASRVVRRETNVPRRFVREASAGPPRRLEAGGCVVLARALDHVASDDARAALEELRLPHQSLAFDMSVWNPPPQRTTTSARPRGAVALPRAHDTGMNPAGALELVAALRRCPKLRVVDCRDTLDAGVVVGAALADAARDGAWASLGLGACVLDVADLRAAPHARLRRSLKDAGVAAVAALAEEATRVTVSTTAVSSTGLEALMAAARARPRLQHVNGLDLRLFFGAGAAALLDLDLSAAHLNRASARMVLSLLAHCAGLEALNLSNADLMPSAHPHPMTPELFGNGHLCNACATHHALNVDLNLACQVCDNDACGAQWRSNDIVGDL</sequence>